<dbReference type="PROSITE" id="PS50090">
    <property type="entry name" value="MYB_LIKE"/>
    <property type="match status" value="2"/>
</dbReference>
<dbReference type="PANTHER" id="PTHR46734:SF1">
    <property type="entry name" value="TELOMERIC REPEAT-BINDING FACTOR 1"/>
    <property type="match status" value="1"/>
</dbReference>
<feature type="compositionally biased region" description="Basic residues" evidence="2">
    <location>
        <begin position="236"/>
        <end position="245"/>
    </location>
</feature>
<dbReference type="PANTHER" id="PTHR46734">
    <property type="entry name" value="TELOMERIC REPEAT-BINDING FACTOR 1 TERF1"/>
    <property type="match status" value="1"/>
</dbReference>
<evidence type="ECO:0008006" key="7">
    <source>
        <dbReference type="Google" id="ProtNLM"/>
    </source>
</evidence>
<dbReference type="OMA" id="GAWARIQ"/>
<organism evidence="5 6">
    <name type="scientific">Dactylellina haptotyla (strain CBS 200.50)</name>
    <name type="common">Nematode-trapping fungus</name>
    <name type="synonym">Monacrosporium haptotylum</name>
    <dbReference type="NCBI Taxonomy" id="1284197"/>
    <lineage>
        <taxon>Eukaryota</taxon>
        <taxon>Fungi</taxon>
        <taxon>Dikarya</taxon>
        <taxon>Ascomycota</taxon>
        <taxon>Pezizomycotina</taxon>
        <taxon>Orbiliomycetes</taxon>
        <taxon>Orbiliales</taxon>
        <taxon>Orbiliaceae</taxon>
        <taxon>Dactylellina</taxon>
    </lineage>
</organism>
<dbReference type="Gene3D" id="1.10.246.220">
    <property type="match status" value="1"/>
</dbReference>
<dbReference type="SMART" id="SM00717">
    <property type="entry name" value="SANT"/>
    <property type="match status" value="2"/>
</dbReference>
<dbReference type="EMBL" id="AQGS01000823">
    <property type="protein sequence ID" value="EPS36750.1"/>
    <property type="molecule type" value="Genomic_DNA"/>
</dbReference>
<dbReference type="OrthoDB" id="608866at2759"/>
<accession>S8A182</accession>
<dbReference type="SUPFAM" id="SSF46689">
    <property type="entry name" value="Homeodomain-like"/>
    <property type="match status" value="2"/>
</dbReference>
<reference evidence="6" key="2">
    <citation type="submission" date="2013-04" db="EMBL/GenBank/DDBJ databases">
        <title>Genomic mechanisms accounting for the adaptation to parasitism in nematode-trapping fungi.</title>
        <authorList>
            <person name="Ahren D.G."/>
        </authorList>
    </citation>
    <scope>NUCLEOTIDE SEQUENCE [LARGE SCALE GENOMIC DNA]</scope>
    <source>
        <strain evidence="6">CBS 200.50</strain>
    </source>
</reference>
<feature type="region of interest" description="Disordered" evidence="2">
    <location>
        <begin position="236"/>
        <end position="255"/>
    </location>
</feature>
<feature type="domain" description="Myb-like" evidence="3">
    <location>
        <begin position="275"/>
        <end position="329"/>
    </location>
</feature>
<evidence type="ECO:0000259" key="3">
    <source>
        <dbReference type="PROSITE" id="PS50090"/>
    </source>
</evidence>
<name>S8A182_DACHA</name>
<dbReference type="Pfam" id="PF00249">
    <property type="entry name" value="Myb_DNA-binding"/>
    <property type="match status" value="2"/>
</dbReference>
<dbReference type="HOGENOM" id="CLU_470101_0_0_1"/>
<dbReference type="eggNOG" id="ENOG502S8K5">
    <property type="taxonomic scope" value="Eukaryota"/>
</dbReference>
<dbReference type="AlphaFoldDB" id="S8A182"/>
<dbReference type="Proteomes" id="UP000015100">
    <property type="component" value="Unassembled WGS sequence"/>
</dbReference>
<protein>
    <recommendedName>
        <fullName evidence="7">Myb-like domain-containing protein</fullName>
    </recommendedName>
</protein>
<feature type="region of interest" description="Disordered" evidence="2">
    <location>
        <begin position="112"/>
        <end position="141"/>
    </location>
</feature>
<proteinExistence type="predicted"/>
<dbReference type="STRING" id="1284197.S8A182"/>
<dbReference type="Gene3D" id="1.10.10.60">
    <property type="entry name" value="Homeodomain-like"/>
    <property type="match status" value="1"/>
</dbReference>
<dbReference type="CDD" id="cd11660">
    <property type="entry name" value="SANT_TRF"/>
    <property type="match status" value="1"/>
</dbReference>
<evidence type="ECO:0000313" key="6">
    <source>
        <dbReference type="Proteomes" id="UP000015100"/>
    </source>
</evidence>
<gene>
    <name evidence="5" type="ORF">H072_9595</name>
</gene>
<dbReference type="PROSITE" id="PS51294">
    <property type="entry name" value="HTH_MYB"/>
    <property type="match status" value="1"/>
</dbReference>
<reference evidence="5 6" key="1">
    <citation type="journal article" date="2013" name="PLoS Genet.">
        <title>Genomic mechanisms accounting for the adaptation to parasitism in nematode-trapping fungi.</title>
        <authorList>
            <person name="Meerupati T."/>
            <person name="Andersson K.M."/>
            <person name="Friman E."/>
            <person name="Kumar D."/>
            <person name="Tunlid A."/>
            <person name="Ahren D."/>
        </authorList>
    </citation>
    <scope>NUCLEOTIDE SEQUENCE [LARGE SCALE GENOMIC DNA]</scope>
    <source>
        <strain evidence="5 6">CBS 200.50</strain>
    </source>
</reference>
<feature type="region of interest" description="Disordered" evidence="2">
    <location>
        <begin position="49"/>
        <end position="82"/>
    </location>
</feature>
<dbReference type="InterPro" id="IPR001005">
    <property type="entry name" value="SANT/Myb"/>
</dbReference>
<evidence type="ECO:0000259" key="4">
    <source>
        <dbReference type="PROSITE" id="PS51294"/>
    </source>
</evidence>
<keyword evidence="6" id="KW-1185">Reference proteome</keyword>
<evidence type="ECO:0000256" key="1">
    <source>
        <dbReference type="ARBA" id="ARBA00023242"/>
    </source>
</evidence>
<feature type="compositionally biased region" description="Basic and acidic residues" evidence="2">
    <location>
        <begin position="246"/>
        <end position="255"/>
    </location>
</feature>
<feature type="compositionally biased region" description="Pro residues" evidence="2">
    <location>
        <begin position="54"/>
        <end position="75"/>
    </location>
</feature>
<dbReference type="InterPro" id="IPR009057">
    <property type="entry name" value="Homeodomain-like_sf"/>
</dbReference>
<feature type="domain" description="Myb-like" evidence="3">
    <location>
        <begin position="132"/>
        <end position="187"/>
    </location>
</feature>
<evidence type="ECO:0000313" key="5">
    <source>
        <dbReference type="EMBL" id="EPS36750.1"/>
    </source>
</evidence>
<keyword evidence="1" id="KW-0539">Nucleus</keyword>
<comment type="caution">
    <text evidence="5">The sequence shown here is derived from an EMBL/GenBank/DDBJ whole genome shotgun (WGS) entry which is preliminary data.</text>
</comment>
<dbReference type="InterPro" id="IPR052450">
    <property type="entry name" value="TRBD-Containing_Protein"/>
</dbReference>
<feature type="domain" description="HTH myb-type" evidence="4">
    <location>
        <begin position="132"/>
        <end position="191"/>
    </location>
</feature>
<dbReference type="InterPro" id="IPR017930">
    <property type="entry name" value="Myb_dom"/>
</dbReference>
<evidence type="ECO:0000256" key="2">
    <source>
        <dbReference type="SAM" id="MobiDB-lite"/>
    </source>
</evidence>
<sequence>MSSPAYDEDLESLFGDPLDYAEPEQVSLLDDSQLSSRIPALYLPTSASTSLLTFPPPSKHSLCLPPPPPPPPPPAAAAAAPPAAPGGLHLPALVPSQLGVMYSAAGSPIDLATSPESSAASPGADEEHRQRRKNKPRVNWTDQESEKLLKGVELHGIGNWAKIRADPQFELGHRKNVDLKDRFRTVFPEEYRKHNNIIKSRKGLPVLPGPQVAGNGGSVENPIILELDYQAARRHKKLNRKRTKHKESVERDEVETRQIEPVSVALTTATGRRKVTTKKGTPWTAEEDADLPAAFNRHKRRWRSIAADRSFSFYGRAIADIRSRFGHLFPDQVSLRTMSASPEPDPQHALVSTFEQGLVNSFGTTGVSRRQARRISSHVVQNNQQKALDNSQAAYPASPVSLTDANTAGNLLVEYAAPAGGTYSMKTALSMRQFEKPPQGSADYENIHSIPQLGEQGLEQIQDFLMDEDLPEDLELTMSPTSIIAGANGANSSLPTPITSFSGSPVMPNRLDLLDSQLNSQEQSPIELDLAGIANSFVEGTPTPKFPDLSDLYFSNSAEFLFEPLVQSIEDQACGSPTAV</sequence>